<comment type="similarity">
    <text evidence="3">Belongs to the class-V pyridoxal-phosphate-dependent aminotransferase family. Csd subfamily.</text>
</comment>
<gene>
    <name evidence="10" type="ORF">C5O25_03405</name>
</gene>
<feature type="domain" description="Aminotransferase class V" evidence="9">
    <location>
        <begin position="26"/>
        <end position="394"/>
    </location>
</feature>
<protein>
    <recommendedName>
        <fullName evidence="5">Probable cysteine desulfurase</fullName>
        <ecNumber evidence="4">2.8.1.7</ecNumber>
    </recommendedName>
</protein>
<dbReference type="PIRSF" id="PIRSF005572">
    <property type="entry name" value="NifS"/>
    <property type="match status" value="1"/>
</dbReference>
<dbReference type="NCBIfam" id="TIGR01979">
    <property type="entry name" value="sufS"/>
    <property type="match status" value="1"/>
</dbReference>
<evidence type="ECO:0000256" key="5">
    <source>
        <dbReference type="ARBA" id="ARBA00021850"/>
    </source>
</evidence>
<evidence type="ECO:0000256" key="8">
    <source>
        <dbReference type="ARBA" id="ARBA00050776"/>
    </source>
</evidence>
<keyword evidence="6" id="KW-0808">Transferase</keyword>
<evidence type="ECO:0000256" key="7">
    <source>
        <dbReference type="ARBA" id="ARBA00022898"/>
    </source>
</evidence>
<dbReference type="GO" id="GO:0031071">
    <property type="term" value="F:cysteine desulfurase activity"/>
    <property type="evidence" value="ECO:0007669"/>
    <property type="project" value="UniProtKB-EC"/>
</dbReference>
<dbReference type="PANTHER" id="PTHR43586">
    <property type="entry name" value="CYSTEINE DESULFURASE"/>
    <property type="match status" value="1"/>
</dbReference>
<dbReference type="SUPFAM" id="SSF53383">
    <property type="entry name" value="PLP-dependent transferases"/>
    <property type="match status" value="1"/>
</dbReference>
<evidence type="ECO:0000256" key="3">
    <source>
        <dbReference type="ARBA" id="ARBA00010447"/>
    </source>
</evidence>
<name>A0A2V1J1L3_9BACT</name>
<evidence type="ECO:0000259" key="9">
    <source>
        <dbReference type="Pfam" id="PF00266"/>
    </source>
</evidence>
<comment type="catalytic activity">
    <reaction evidence="8">
        <text>(sulfur carrier)-H + L-cysteine = (sulfur carrier)-SH + L-alanine</text>
        <dbReference type="Rhea" id="RHEA:43892"/>
        <dbReference type="Rhea" id="RHEA-COMP:14737"/>
        <dbReference type="Rhea" id="RHEA-COMP:14739"/>
        <dbReference type="ChEBI" id="CHEBI:29917"/>
        <dbReference type="ChEBI" id="CHEBI:35235"/>
        <dbReference type="ChEBI" id="CHEBI:57972"/>
        <dbReference type="ChEBI" id="CHEBI:64428"/>
        <dbReference type="EC" id="2.8.1.7"/>
    </reaction>
</comment>
<organism evidence="10 11">
    <name type="scientific">Paramuribaculum intestinale</name>
    <dbReference type="NCBI Taxonomy" id="2094151"/>
    <lineage>
        <taxon>Bacteria</taxon>
        <taxon>Pseudomonadati</taxon>
        <taxon>Bacteroidota</taxon>
        <taxon>Bacteroidia</taxon>
        <taxon>Bacteroidales</taxon>
        <taxon>Muribaculaceae</taxon>
        <taxon>Paramuribaculum</taxon>
    </lineage>
</organism>
<dbReference type="EMBL" id="PUBV01000005">
    <property type="protein sequence ID" value="PWB08587.1"/>
    <property type="molecule type" value="Genomic_DNA"/>
</dbReference>
<keyword evidence="11" id="KW-1185">Reference proteome</keyword>
<dbReference type="Proteomes" id="UP000244925">
    <property type="component" value="Unassembled WGS sequence"/>
</dbReference>
<evidence type="ECO:0000256" key="2">
    <source>
        <dbReference type="ARBA" id="ARBA00002824"/>
    </source>
</evidence>
<comment type="function">
    <text evidence="2">Catalyzes the removal of elemental sulfur and selenium atoms from L-cysteine, L-cystine, L-selenocysteine, and L-selenocystine to produce L-alanine.</text>
</comment>
<proteinExistence type="inferred from homology"/>
<dbReference type="AlphaFoldDB" id="A0A2V1J1L3"/>
<evidence type="ECO:0000256" key="4">
    <source>
        <dbReference type="ARBA" id="ARBA00012239"/>
    </source>
</evidence>
<dbReference type="InterPro" id="IPR016454">
    <property type="entry name" value="Cysteine_dSase"/>
</dbReference>
<dbReference type="CDD" id="cd06453">
    <property type="entry name" value="SufS_like"/>
    <property type="match status" value="1"/>
</dbReference>
<dbReference type="InterPro" id="IPR015422">
    <property type="entry name" value="PyrdxlP-dep_Trfase_small"/>
</dbReference>
<comment type="caution">
    <text evidence="10">The sequence shown here is derived from an EMBL/GenBank/DDBJ whole genome shotgun (WGS) entry which is preliminary data.</text>
</comment>
<dbReference type="InterPro" id="IPR010970">
    <property type="entry name" value="Cys_dSase_SufS"/>
</dbReference>
<accession>A0A2V1J1L3</accession>
<evidence type="ECO:0000256" key="6">
    <source>
        <dbReference type="ARBA" id="ARBA00022679"/>
    </source>
</evidence>
<dbReference type="GO" id="GO:0030170">
    <property type="term" value="F:pyridoxal phosphate binding"/>
    <property type="evidence" value="ECO:0007669"/>
    <property type="project" value="InterPro"/>
</dbReference>
<sequence length="406" mass="44062">MTALDTADIRRQFPALSRKIYGHELIYLDNTATTQTPSPVIDAIRDGYLDSKANVHRGVHTLSQEATARQEATRELVARYLGADDSAEVIFTRGTTESINLVASSYGALMNEGDEIVLTVMEHHSNIVPWQLIAERRGLKIRVVGMDDRGVLDLDAFRSMLNERTRIVAVTHVSNVLGTVNPVAEMIAEAHKAGAAVLVDGAQAIAHTKVDVKALDADFYAFSSHKMYGPCGIGVLYGRRELLEKMPPYQGGGEMIKTVSFGGTVFADLPFKFEAGTPDFVGIAALAKAVEWLEATGVERIAAHEEQLLEYTTERMAEIEGMRIFGTAPGKSAIISFLIGNAHSYDTGLLLDKLGIAVRTGHHCAQPLMERLGVSGTVRASMAAYNTFEEADAFIGALRRIAPMLA</sequence>
<dbReference type="Pfam" id="PF00266">
    <property type="entry name" value="Aminotran_5"/>
    <property type="match status" value="1"/>
</dbReference>
<comment type="cofactor">
    <cofactor evidence="1">
        <name>pyridoxal 5'-phosphate</name>
        <dbReference type="ChEBI" id="CHEBI:597326"/>
    </cofactor>
</comment>
<evidence type="ECO:0000313" key="10">
    <source>
        <dbReference type="EMBL" id="PWB08587.1"/>
    </source>
</evidence>
<dbReference type="InterPro" id="IPR000192">
    <property type="entry name" value="Aminotrans_V_dom"/>
</dbReference>
<dbReference type="InterPro" id="IPR015421">
    <property type="entry name" value="PyrdxlP-dep_Trfase_major"/>
</dbReference>
<dbReference type="GO" id="GO:0006534">
    <property type="term" value="P:cysteine metabolic process"/>
    <property type="evidence" value="ECO:0007669"/>
    <property type="project" value="InterPro"/>
</dbReference>
<evidence type="ECO:0000313" key="11">
    <source>
        <dbReference type="Proteomes" id="UP000244925"/>
    </source>
</evidence>
<reference evidence="11" key="1">
    <citation type="submission" date="2018-02" db="EMBL/GenBank/DDBJ databases">
        <authorList>
            <person name="Clavel T."/>
            <person name="Strowig T."/>
        </authorList>
    </citation>
    <scope>NUCLEOTIDE SEQUENCE [LARGE SCALE GENOMIC DNA]</scope>
    <source>
        <strain evidence="11">DSM 100764</strain>
    </source>
</reference>
<keyword evidence="7" id="KW-0663">Pyridoxal phosphate</keyword>
<dbReference type="InterPro" id="IPR015424">
    <property type="entry name" value="PyrdxlP-dep_Trfase"/>
</dbReference>
<dbReference type="Gene3D" id="3.40.640.10">
    <property type="entry name" value="Type I PLP-dependent aspartate aminotransferase-like (Major domain)"/>
    <property type="match status" value="1"/>
</dbReference>
<dbReference type="RefSeq" id="WP_107035334.1">
    <property type="nucleotide sequence ID" value="NZ_PUBV01000005.1"/>
</dbReference>
<evidence type="ECO:0000256" key="1">
    <source>
        <dbReference type="ARBA" id="ARBA00001933"/>
    </source>
</evidence>
<dbReference type="EC" id="2.8.1.7" evidence="4"/>
<dbReference type="Gene3D" id="3.90.1150.10">
    <property type="entry name" value="Aspartate Aminotransferase, domain 1"/>
    <property type="match status" value="1"/>
</dbReference>
<dbReference type="PANTHER" id="PTHR43586:SF8">
    <property type="entry name" value="CYSTEINE DESULFURASE 1, CHLOROPLASTIC"/>
    <property type="match status" value="1"/>
</dbReference>